<gene>
    <name evidence="1" type="ORF">M752DRAFT_272099</name>
</gene>
<dbReference type="EMBL" id="KZ851844">
    <property type="protein sequence ID" value="RDK47863.1"/>
    <property type="molecule type" value="Genomic_DNA"/>
</dbReference>
<evidence type="ECO:0000313" key="2">
    <source>
        <dbReference type="Proteomes" id="UP000254937"/>
    </source>
</evidence>
<dbReference type="Proteomes" id="UP000254937">
    <property type="component" value="Unassembled WGS sequence"/>
</dbReference>
<sequence length="70" mass="7542">MHRALVLFQSSPEALTAIPVPSLSEHVALSGQLLRDDEAGWTVSHTSSENVTYPICCLMGPGRKFLSSSN</sequence>
<keyword evidence="2" id="KW-1185">Reference proteome</keyword>
<accession>A0A370Q099</accession>
<reference evidence="1 2" key="1">
    <citation type="submission" date="2018-07" db="EMBL/GenBank/DDBJ databases">
        <title>Section-level genome sequencing of Aspergillus section Nigri to investigate inter- and intra-species variation.</title>
        <authorList>
            <consortium name="DOE Joint Genome Institute"/>
            <person name="Vesth T.C."/>
            <person name="Nybo J.L."/>
            <person name="Theobald S."/>
            <person name="Frisvad J.C."/>
            <person name="Larsen T.O."/>
            <person name="Nielsen K.F."/>
            <person name="Hoof J.B."/>
            <person name="Brandl J."/>
            <person name="Salamov A."/>
            <person name="Riley R."/>
            <person name="Gladden J.M."/>
            <person name="Phatale P."/>
            <person name="Nielsen M.T."/>
            <person name="Lyhne E.K."/>
            <person name="Kogle M.E."/>
            <person name="Strasser K."/>
            <person name="McDonnell E."/>
            <person name="Barry K."/>
            <person name="Clum A."/>
            <person name="Chen C."/>
            <person name="Nolan M."/>
            <person name="Sandor L."/>
            <person name="Kuo A."/>
            <person name="Lipzen A."/>
            <person name="Hainaut M."/>
            <person name="Drula E."/>
            <person name="Tsang A."/>
            <person name="Magnuson J.K."/>
            <person name="Henrissat B."/>
            <person name="Wiebenga A."/>
            <person name="Simmons B.A."/>
            <person name="Makela M.R."/>
            <person name="De vries R.P."/>
            <person name="Grigoriev I.V."/>
            <person name="Mortensen U.H."/>
            <person name="Baker S.E."/>
            <person name="Andersen M.R."/>
        </authorList>
    </citation>
    <scope>NUCLEOTIDE SEQUENCE [LARGE SCALE GENOMIC DNA]</scope>
    <source>
        <strain evidence="1 2">ATCC 13157</strain>
    </source>
</reference>
<protein>
    <submittedName>
        <fullName evidence="1">Uncharacterized protein</fullName>
    </submittedName>
</protein>
<dbReference type="AlphaFoldDB" id="A0A370Q099"/>
<name>A0A370Q099_ASPPH</name>
<evidence type="ECO:0000313" key="1">
    <source>
        <dbReference type="EMBL" id="RDK47863.1"/>
    </source>
</evidence>
<organism evidence="1 2">
    <name type="scientific">Aspergillus phoenicis ATCC 13157</name>
    <dbReference type="NCBI Taxonomy" id="1353007"/>
    <lineage>
        <taxon>Eukaryota</taxon>
        <taxon>Fungi</taxon>
        <taxon>Dikarya</taxon>
        <taxon>Ascomycota</taxon>
        <taxon>Pezizomycotina</taxon>
        <taxon>Eurotiomycetes</taxon>
        <taxon>Eurotiomycetidae</taxon>
        <taxon>Eurotiales</taxon>
        <taxon>Aspergillaceae</taxon>
        <taxon>Aspergillus</taxon>
    </lineage>
</organism>
<proteinExistence type="predicted"/>